<comment type="caution">
    <text evidence="2">The sequence shown here is derived from an EMBL/GenBank/DDBJ whole genome shotgun (WGS) entry which is preliminary data.</text>
</comment>
<evidence type="ECO:0000313" key="3">
    <source>
        <dbReference type="Proteomes" id="UP000525652"/>
    </source>
</evidence>
<sequence length="258" mass="29671">MLQIESWKVSLLWASVLACLFQVEKKGAAEALRFRNAVENGIVSVQNSSARVATPVRGAAFQDSCNSDKIILQFWAVNRFRQIILCALGTIIASALGAQVTQTDFSKRNRKIESQRYDTKGEIPQPTNRWMSKRFDTTQFSTQQYRFSDDKFKVQKMDLYKSDRFRTKELDMEMVEPVDFRGGDQLFSSKELDQIKYNTLHHDVKKNSRLVDENSVREIDDMAERLSLADLNRYQFRRSHSREPGIPVQQAASAEAAE</sequence>
<keyword evidence="3" id="KW-1185">Reference proteome</keyword>
<dbReference type="RefSeq" id="WP_185694094.1">
    <property type="nucleotide sequence ID" value="NZ_JACHVA010000127.1"/>
</dbReference>
<protein>
    <submittedName>
        <fullName evidence="2">Uncharacterized protein</fullName>
    </submittedName>
</protein>
<gene>
    <name evidence="2" type="ORF">H5P30_16905</name>
</gene>
<evidence type="ECO:0000256" key="1">
    <source>
        <dbReference type="SAM" id="MobiDB-lite"/>
    </source>
</evidence>
<dbReference type="Proteomes" id="UP000525652">
    <property type="component" value="Unassembled WGS sequence"/>
</dbReference>
<proteinExistence type="predicted"/>
<dbReference type="EMBL" id="JACHVA010000127">
    <property type="protein sequence ID" value="MBC2603465.1"/>
    <property type="molecule type" value="Genomic_DNA"/>
</dbReference>
<name>A0A7X1B2Z9_9BACT</name>
<reference evidence="2 3" key="1">
    <citation type="submission" date="2020-07" db="EMBL/GenBank/DDBJ databases">
        <authorList>
            <person name="Feng X."/>
        </authorList>
    </citation>
    <scope>NUCLEOTIDE SEQUENCE [LARGE SCALE GENOMIC DNA]</scope>
    <source>
        <strain evidence="2 3">JCM14086</strain>
    </source>
</reference>
<evidence type="ECO:0000313" key="2">
    <source>
        <dbReference type="EMBL" id="MBC2603465.1"/>
    </source>
</evidence>
<accession>A0A7X1B2Z9</accession>
<dbReference type="AlphaFoldDB" id="A0A7X1B2Z9"/>
<feature type="region of interest" description="Disordered" evidence="1">
    <location>
        <begin position="239"/>
        <end position="258"/>
    </location>
</feature>
<organism evidence="2 3">
    <name type="scientific">Puniceicoccus vermicola</name>
    <dbReference type="NCBI Taxonomy" id="388746"/>
    <lineage>
        <taxon>Bacteria</taxon>
        <taxon>Pseudomonadati</taxon>
        <taxon>Verrucomicrobiota</taxon>
        <taxon>Opitutia</taxon>
        <taxon>Puniceicoccales</taxon>
        <taxon>Puniceicoccaceae</taxon>
        <taxon>Puniceicoccus</taxon>
    </lineage>
</organism>